<protein>
    <submittedName>
        <fullName evidence="1">Uncharacterized protein</fullName>
    </submittedName>
</protein>
<sequence>MKKAYIILLLLITILISVTGCAEEEEKAIGMIEKIERADWKLAMYSMDYDSYIREMDGLFSESYDPEKHQRRVLQEPIDIRKITQEEREKFQETSDIKEVHVSISKVYEGEFANIFTKEEIHYHEQSPSYLMRKYILKEEDNQWTIVGVEGMAYDKPETREKDWVHTFIVK</sequence>
<dbReference type="AlphaFoldDB" id="A0AAE3HGL9"/>
<evidence type="ECO:0000313" key="1">
    <source>
        <dbReference type="EMBL" id="MCR1899064.1"/>
    </source>
</evidence>
<name>A0AAE3HGL9_9FIRM</name>
<organism evidence="1 2">
    <name type="scientific">Irregularibacter muris</name>
    <dbReference type="NCBI Taxonomy" id="1796619"/>
    <lineage>
        <taxon>Bacteria</taxon>
        <taxon>Bacillati</taxon>
        <taxon>Bacillota</taxon>
        <taxon>Clostridia</taxon>
        <taxon>Eubacteriales</taxon>
        <taxon>Eubacteriaceae</taxon>
        <taxon>Irregularibacter</taxon>
    </lineage>
</organism>
<gene>
    <name evidence="1" type="ORF">NSA47_08725</name>
</gene>
<dbReference type="PROSITE" id="PS51257">
    <property type="entry name" value="PROKAR_LIPOPROTEIN"/>
    <property type="match status" value="1"/>
</dbReference>
<dbReference type="EMBL" id="JANKAS010000006">
    <property type="protein sequence ID" value="MCR1899064.1"/>
    <property type="molecule type" value="Genomic_DNA"/>
</dbReference>
<dbReference type="RefSeq" id="WP_257531006.1">
    <property type="nucleotide sequence ID" value="NZ_JANKAS010000006.1"/>
</dbReference>
<proteinExistence type="predicted"/>
<evidence type="ECO:0000313" key="2">
    <source>
        <dbReference type="Proteomes" id="UP001205748"/>
    </source>
</evidence>
<dbReference type="Proteomes" id="UP001205748">
    <property type="component" value="Unassembled WGS sequence"/>
</dbReference>
<comment type="caution">
    <text evidence="1">The sequence shown here is derived from an EMBL/GenBank/DDBJ whole genome shotgun (WGS) entry which is preliminary data.</text>
</comment>
<reference evidence="1" key="1">
    <citation type="submission" date="2022-07" db="EMBL/GenBank/DDBJ databases">
        <title>Enhanced cultured diversity of the mouse gut microbiota enables custom-made synthetic communities.</title>
        <authorList>
            <person name="Afrizal A."/>
        </authorList>
    </citation>
    <scope>NUCLEOTIDE SEQUENCE</scope>
    <source>
        <strain evidence="1">DSM 28593</strain>
    </source>
</reference>
<accession>A0AAE3HGL9</accession>
<keyword evidence="2" id="KW-1185">Reference proteome</keyword>